<dbReference type="Gene3D" id="2.60.40.10">
    <property type="entry name" value="Immunoglobulins"/>
    <property type="match status" value="1"/>
</dbReference>
<dbReference type="InterPro" id="IPR013783">
    <property type="entry name" value="Ig-like_fold"/>
</dbReference>
<organism evidence="2 3">
    <name type="scientific">Dibothriocephalus latus</name>
    <name type="common">Fish tapeworm</name>
    <name type="synonym">Diphyllobothrium latum</name>
    <dbReference type="NCBI Taxonomy" id="60516"/>
    <lineage>
        <taxon>Eukaryota</taxon>
        <taxon>Metazoa</taxon>
        <taxon>Spiralia</taxon>
        <taxon>Lophotrochozoa</taxon>
        <taxon>Platyhelminthes</taxon>
        <taxon>Cestoda</taxon>
        <taxon>Eucestoda</taxon>
        <taxon>Diphyllobothriidea</taxon>
        <taxon>Diphyllobothriidae</taxon>
        <taxon>Dibothriocephalus</taxon>
    </lineage>
</organism>
<gene>
    <name evidence="2" type="ORF">DILT_LOCUS14712</name>
</gene>
<dbReference type="InterPro" id="IPR036179">
    <property type="entry name" value="Ig-like_dom_sf"/>
</dbReference>
<dbReference type="SUPFAM" id="SSF48726">
    <property type="entry name" value="Immunoglobulin"/>
    <property type="match status" value="1"/>
</dbReference>
<protein>
    <recommendedName>
        <fullName evidence="1">Ig-like domain-containing protein</fullName>
    </recommendedName>
</protein>
<name>A0A3P7Q1T8_DIBLA</name>
<dbReference type="AlphaFoldDB" id="A0A3P7Q1T8"/>
<evidence type="ECO:0000313" key="3">
    <source>
        <dbReference type="Proteomes" id="UP000281553"/>
    </source>
</evidence>
<dbReference type="CDD" id="cd00096">
    <property type="entry name" value="Ig"/>
    <property type="match status" value="1"/>
</dbReference>
<evidence type="ECO:0000259" key="1">
    <source>
        <dbReference type="PROSITE" id="PS50835"/>
    </source>
</evidence>
<dbReference type="Proteomes" id="UP000281553">
    <property type="component" value="Unassembled WGS sequence"/>
</dbReference>
<dbReference type="InterPro" id="IPR007110">
    <property type="entry name" value="Ig-like_dom"/>
</dbReference>
<feature type="domain" description="Ig-like" evidence="1">
    <location>
        <begin position="1"/>
        <end position="68"/>
    </location>
</feature>
<accession>A0A3P7Q1T8</accession>
<sequence>MIACKAYVGTLKETLKAVRWLRSGGSELPEGVFSKMDRAPTEDGYCTATLTIPKVEQRHDGDYGCFVEPPVEYFLHAPARYVPFSLRVVENGHK</sequence>
<dbReference type="EMBL" id="UYRU01075476">
    <property type="protein sequence ID" value="VDN25932.1"/>
    <property type="molecule type" value="Genomic_DNA"/>
</dbReference>
<dbReference type="PROSITE" id="PS50835">
    <property type="entry name" value="IG_LIKE"/>
    <property type="match status" value="1"/>
</dbReference>
<reference evidence="2 3" key="1">
    <citation type="submission" date="2018-11" db="EMBL/GenBank/DDBJ databases">
        <authorList>
            <consortium name="Pathogen Informatics"/>
        </authorList>
    </citation>
    <scope>NUCLEOTIDE SEQUENCE [LARGE SCALE GENOMIC DNA]</scope>
</reference>
<dbReference type="OrthoDB" id="6241182at2759"/>
<evidence type="ECO:0000313" key="2">
    <source>
        <dbReference type="EMBL" id="VDN25932.1"/>
    </source>
</evidence>
<keyword evidence="3" id="KW-1185">Reference proteome</keyword>
<proteinExistence type="predicted"/>